<sequence length="51" mass="5438">MVVGVVAETALPEGTAEEEVAAVRAAEEEVKAAQQLLPMKSPSLHRHTLQD</sequence>
<comment type="caution">
    <text evidence="1">The sequence shown here is derived from an EMBL/GenBank/DDBJ whole genome shotgun (WGS) entry which is preliminary data.</text>
</comment>
<dbReference type="Proteomes" id="UP000027190">
    <property type="component" value="Unassembled WGS sequence"/>
</dbReference>
<evidence type="ECO:0000313" key="1">
    <source>
        <dbReference type="EMBL" id="KCZ59023.1"/>
    </source>
</evidence>
<organism evidence="1 2">
    <name type="scientific">Hyphomonas chukchiensis</name>
    <dbReference type="NCBI Taxonomy" id="1280947"/>
    <lineage>
        <taxon>Bacteria</taxon>
        <taxon>Pseudomonadati</taxon>
        <taxon>Pseudomonadota</taxon>
        <taxon>Alphaproteobacteria</taxon>
        <taxon>Hyphomonadales</taxon>
        <taxon>Hyphomonadaceae</taxon>
        <taxon>Hyphomonas</taxon>
    </lineage>
</organism>
<dbReference type="EMBL" id="AWFG01000018">
    <property type="protein sequence ID" value="KCZ59023.1"/>
    <property type="molecule type" value="Genomic_DNA"/>
</dbReference>
<protein>
    <submittedName>
        <fullName evidence="1">Uncharacterized protein</fullName>
    </submittedName>
</protein>
<accession>A0A062UD54</accession>
<proteinExistence type="predicted"/>
<dbReference type="AlphaFoldDB" id="A0A062UD54"/>
<keyword evidence="2" id="KW-1185">Reference proteome</keyword>
<gene>
    <name evidence="1" type="ORF">HY30_15520</name>
</gene>
<reference evidence="1 2" key="1">
    <citation type="journal article" date="2014" name="Antonie Van Leeuwenhoek">
        <title>Hyphomonas beringensis sp. nov. and Hyphomonas chukchiensis sp. nov., isolated from surface seawater of the Bering Sea and Chukchi Sea.</title>
        <authorList>
            <person name="Li C."/>
            <person name="Lai Q."/>
            <person name="Li G."/>
            <person name="Dong C."/>
            <person name="Wang J."/>
            <person name="Liao Y."/>
            <person name="Shao Z."/>
        </authorList>
    </citation>
    <scope>NUCLEOTIDE SEQUENCE [LARGE SCALE GENOMIC DNA]</scope>
    <source>
        <strain evidence="1 2">BH-BN04-4</strain>
    </source>
</reference>
<name>A0A062UD54_9PROT</name>
<evidence type="ECO:0000313" key="2">
    <source>
        <dbReference type="Proteomes" id="UP000027190"/>
    </source>
</evidence>